<comment type="caution">
    <text evidence="2">The sequence shown here is derived from an EMBL/GenBank/DDBJ whole genome shotgun (WGS) entry which is preliminary data.</text>
</comment>
<reference evidence="3" key="1">
    <citation type="journal article" date="2019" name="Int. J. Syst. Evol. Microbiol.">
        <title>The Global Catalogue of Microorganisms (GCM) 10K type strain sequencing project: providing services to taxonomists for standard genome sequencing and annotation.</title>
        <authorList>
            <consortium name="The Broad Institute Genomics Platform"/>
            <consortium name="The Broad Institute Genome Sequencing Center for Infectious Disease"/>
            <person name="Wu L."/>
            <person name="Ma J."/>
        </authorList>
    </citation>
    <scope>NUCLEOTIDE SEQUENCE [LARGE SCALE GENOMIC DNA]</scope>
    <source>
        <strain evidence="3">CECT 7297</strain>
    </source>
</reference>
<protein>
    <submittedName>
        <fullName evidence="2">Uncharacterized protein</fullName>
    </submittedName>
</protein>
<dbReference type="Proteomes" id="UP001595798">
    <property type="component" value="Unassembled WGS sequence"/>
</dbReference>
<sequence>MTTREAQIAQFIDRHYEYRNTPIALENYLHNETNLSSSAIRVFLEYWRLGKMQDSWECAISAESLQERLGISRSSVERANRALVEASLIRRINNGKSSLDPFRQRVSTTKILFPKALLQYVSSYRYRSDLKHPPKDDLLGFAKALADDPSATPLSQLSIELKVIKRVLNGSQHLTPDVEKFAAQVSWSILHGDMTEDAYGSPEKAINTAVGLFRSKQWGEPRGMRERHPSWAPSPDLNIHMF</sequence>
<proteinExistence type="predicted"/>
<keyword evidence="3" id="KW-1185">Reference proteome</keyword>
<evidence type="ECO:0000256" key="1">
    <source>
        <dbReference type="SAM" id="MobiDB-lite"/>
    </source>
</evidence>
<evidence type="ECO:0000313" key="3">
    <source>
        <dbReference type="Proteomes" id="UP001595798"/>
    </source>
</evidence>
<dbReference type="EMBL" id="JBHSDI010000014">
    <property type="protein sequence ID" value="MFC4259625.1"/>
    <property type="molecule type" value="Genomic_DNA"/>
</dbReference>
<evidence type="ECO:0000313" key="2">
    <source>
        <dbReference type="EMBL" id="MFC4259625.1"/>
    </source>
</evidence>
<name>A0ABV8QGV0_9GAMM</name>
<accession>A0ABV8QGV0</accession>
<dbReference type="RefSeq" id="WP_379887342.1">
    <property type="nucleotide sequence ID" value="NZ_JBHSDI010000014.1"/>
</dbReference>
<gene>
    <name evidence="2" type="ORF">ACFOZ5_11345</name>
</gene>
<feature type="compositionally biased region" description="Basic and acidic residues" evidence="1">
    <location>
        <begin position="217"/>
        <end position="229"/>
    </location>
</feature>
<feature type="region of interest" description="Disordered" evidence="1">
    <location>
        <begin position="217"/>
        <end position="242"/>
    </location>
</feature>
<organism evidence="2 3">
    <name type="scientific">Marinobacter lacisalsi</name>
    <dbReference type="NCBI Taxonomy" id="475979"/>
    <lineage>
        <taxon>Bacteria</taxon>
        <taxon>Pseudomonadati</taxon>
        <taxon>Pseudomonadota</taxon>
        <taxon>Gammaproteobacteria</taxon>
        <taxon>Pseudomonadales</taxon>
        <taxon>Marinobacteraceae</taxon>
        <taxon>Marinobacter</taxon>
    </lineage>
</organism>